<accession>A0A1E4TSP6</accession>
<evidence type="ECO:0000256" key="7">
    <source>
        <dbReference type="ARBA" id="ARBA00023136"/>
    </source>
</evidence>
<gene>
    <name evidence="10" type="ORF">PACTADRAFT_50636</name>
</gene>
<sequence length="865" mass="98035">MDGLKKVYGNYSGLILSRSIVNFYYGKRNIILKSFYLLLLVYTVIGSTSKREDKNSHYKETKNGLVKEGKSVSESENKRTRNVGIIKKSSLLKLILSIISVNKFGYIKANSVLGVLALEIFLLISRAFLTLKVASLDGVLVSALVSKKYKKFFSNLLFWMALGVPASLTNSLLAFSEKILSKNIRTNLTKNLLNDYLPDDDKSTLYKLLNRTSTTNDALSRSQNHDSKQENLTLINDPNQRITTDVEKFSNSLASLPSQLLKPSLDLLLCANRLATAGKNSAEGVVFLGLIIHLSTILLKSITPNFIKLSRKGNELENNFHMFHSKIAHNSEEIALTRGHRRELDLIDIAYYELEKFKRLELRRLAFYDLMMNFIVKYFWGASGLVLCSIPIFSQKLTGVKVDTDYISANFITNRRLLLSASGSLGRLIHSKKNVQNLIGYTAKIIEFQTVLDEINSEKRIEHKINSYEGVTSFVDEHKKSNFKALFDYITTPFEILRPVLKASTPTFLSNSESSSGARASSLEEKEQPLISGPRIFYGDEITFDRIPLITPSGNLLVKDLSFSIKAKDNLLIIGPNGCGKSSLFRILGGLWTVEEPGKLTIPYNKKDLFYLPQRAYLTMGTLKEQIIYPDSIEMFNAGIEKAMKSPDSIKIVKDEKYLVQLLKVVHLEHLVDDCLTLIKQNNQYSESNLIDNDVSASLDLPRKWSDVLSGGEQQRLALARLFYHEPKFAVLDECTSSISPELEQECYEYAIYHLNITVLSVCHRTSLWKFHNHLLKFDHDESNNVVGTVKFTKFDPITRLKYYNEKLENDKELKDLENISRRLDDLKKIQDDQRSLSSLSLMDMQSSSIASENKSIEGKRNVIG</sequence>
<evidence type="ECO:0000256" key="8">
    <source>
        <dbReference type="SAM" id="Phobius"/>
    </source>
</evidence>
<dbReference type="InterPro" id="IPR003439">
    <property type="entry name" value="ABC_transporter-like_ATP-bd"/>
</dbReference>
<name>A0A1E4TSP6_PACTA</name>
<keyword evidence="6 8" id="KW-1133">Transmembrane helix</keyword>
<evidence type="ECO:0000313" key="10">
    <source>
        <dbReference type="EMBL" id="ODV94775.1"/>
    </source>
</evidence>
<dbReference type="GO" id="GO:0015867">
    <property type="term" value="P:ATP transport"/>
    <property type="evidence" value="ECO:0007669"/>
    <property type="project" value="EnsemblFungi"/>
</dbReference>
<feature type="transmembrane region" description="Helical" evidence="8">
    <location>
        <begin position="112"/>
        <end position="136"/>
    </location>
</feature>
<dbReference type="InterPro" id="IPR027417">
    <property type="entry name" value="P-loop_NTPase"/>
</dbReference>
<dbReference type="GO" id="GO:0005524">
    <property type="term" value="F:ATP binding"/>
    <property type="evidence" value="ECO:0007669"/>
    <property type="project" value="UniProtKB-KW"/>
</dbReference>
<dbReference type="GO" id="GO:0140359">
    <property type="term" value="F:ABC-type transporter activity"/>
    <property type="evidence" value="ECO:0007669"/>
    <property type="project" value="InterPro"/>
</dbReference>
<dbReference type="InterPro" id="IPR017871">
    <property type="entry name" value="ABC_transporter-like_CS"/>
</dbReference>
<dbReference type="PROSITE" id="PS50893">
    <property type="entry name" value="ABC_TRANSPORTER_2"/>
    <property type="match status" value="1"/>
</dbReference>
<keyword evidence="2" id="KW-0813">Transport</keyword>
<evidence type="ECO:0000256" key="6">
    <source>
        <dbReference type="ARBA" id="ARBA00022989"/>
    </source>
</evidence>
<feature type="transmembrane region" description="Helical" evidence="8">
    <location>
        <begin position="156"/>
        <end position="175"/>
    </location>
</feature>
<dbReference type="GO" id="GO:0043190">
    <property type="term" value="C:ATP-binding cassette (ABC) transporter complex"/>
    <property type="evidence" value="ECO:0007669"/>
    <property type="project" value="EnsemblFungi"/>
</dbReference>
<evidence type="ECO:0000259" key="9">
    <source>
        <dbReference type="PROSITE" id="PS50893"/>
    </source>
</evidence>
<dbReference type="GO" id="GO:0005778">
    <property type="term" value="C:peroxisomal membrane"/>
    <property type="evidence" value="ECO:0007669"/>
    <property type="project" value="EnsemblFungi"/>
</dbReference>
<dbReference type="CDD" id="cd03223">
    <property type="entry name" value="ABCD_peroxisomal_ALDP"/>
    <property type="match status" value="1"/>
</dbReference>
<dbReference type="Gene3D" id="3.40.50.300">
    <property type="entry name" value="P-loop containing nucleotide triphosphate hydrolases"/>
    <property type="match status" value="1"/>
</dbReference>
<keyword evidence="3 8" id="KW-0812">Transmembrane</keyword>
<dbReference type="GO" id="GO:0005324">
    <property type="term" value="F:long-chain fatty acid transmembrane transporter activity"/>
    <property type="evidence" value="ECO:0007669"/>
    <property type="project" value="EnsemblFungi"/>
</dbReference>
<evidence type="ECO:0000256" key="5">
    <source>
        <dbReference type="ARBA" id="ARBA00022840"/>
    </source>
</evidence>
<dbReference type="GO" id="GO:0006635">
    <property type="term" value="P:fatty acid beta-oxidation"/>
    <property type="evidence" value="ECO:0007669"/>
    <property type="project" value="EnsemblFungi"/>
</dbReference>
<evidence type="ECO:0000256" key="1">
    <source>
        <dbReference type="ARBA" id="ARBA00008575"/>
    </source>
</evidence>
<dbReference type="GO" id="GO:0007031">
    <property type="term" value="P:peroxisome organization"/>
    <property type="evidence" value="ECO:0007669"/>
    <property type="project" value="TreeGrafter"/>
</dbReference>
<dbReference type="GO" id="GO:0015916">
    <property type="term" value="P:fatty-acyl-CoA transport"/>
    <property type="evidence" value="ECO:0007669"/>
    <property type="project" value="EnsemblFungi"/>
</dbReference>
<dbReference type="STRING" id="669874.A0A1E4TSP6"/>
<reference evidence="11" key="1">
    <citation type="submission" date="2016-05" db="EMBL/GenBank/DDBJ databases">
        <title>Comparative genomics of biotechnologically important yeasts.</title>
        <authorList>
            <consortium name="DOE Joint Genome Institute"/>
            <person name="Riley R."/>
            <person name="Haridas S."/>
            <person name="Wolfe K.H."/>
            <person name="Lopes M.R."/>
            <person name="Hittinger C.T."/>
            <person name="Goker M."/>
            <person name="Salamov A."/>
            <person name="Wisecaver J."/>
            <person name="Long T.M."/>
            <person name="Aerts A.L."/>
            <person name="Barry K."/>
            <person name="Choi C."/>
            <person name="Clum A."/>
            <person name="Coughlan A.Y."/>
            <person name="Deshpande S."/>
            <person name="Douglass A.P."/>
            <person name="Hanson S.J."/>
            <person name="Klenk H.-P."/>
            <person name="Labutti K."/>
            <person name="Lapidus A."/>
            <person name="Lindquist E."/>
            <person name="Lipzen A."/>
            <person name="Meier-Kolthoff J.P."/>
            <person name="Ohm R.A."/>
            <person name="Otillar R.P."/>
            <person name="Pangilinan J."/>
            <person name="Peng Y."/>
            <person name="Rokas A."/>
            <person name="Rosa C.A."/>
            <person name="Scheuner C."/>
            <person name="Sibirny A.A."/>
            <person name="Slot J.C."/>
            <person name="Stielow J.B."/>
            <person name="Sun H."/>
            <person name="Kurtzman C.P."/>
            <person name="Blackwell M."/>
            <person name="Grigoriev I.V."/>
            <person name="Jeffries T.W."/>
        </authorList>
    </citation>
    <scope>NUCLEOTIDE SEQUENCE [LARGE SCALE GENOMIC DNA]</scope>
    <source>
        <strain evidence="11">NRRL Y-2460</strain>
    </source>
</reference>
<dbReference type="InterPro" id="IPR011527">
    <property type="entry name" value="ABC1_TM_dom"/>
</dbReference>
<dbReference type="AlphaFoldDB" id="A0A1E4TSP6"/>
<proteinExistence type="inferred from homology"/>
<dbReference type="PROSITE" id="PS00211">
    <property type="entry name" value="ABC_TRANSPORTER_1"/>
    <property type="match status" value="1"/>
</dbReference>
<dbReference type="EMBL" id="KV454015">
    <property type="protein sequence ID" value="ODV94775.1"/>
    <property type="molecule type" value="Genomic_DNA"/>
</dbReference>
<dbReference type="InterPro" id="IPR003593">
    <property type="entry name" value="AAA+_ATPase"/>
</dbReference>
<keyword evidence="7 8" id="KW-0472">Membrane</keyword>
<dbReference type="GO" id="GO:0015910">
    <property type="term" value="P:long-chain fatty acid import into peroxisome"/>
    <property type="evidence" value="ECO:0007669"/>
    <property type="project" value="EnsemblFungi"/>
</dbReference>
<evidence type="ECO:0000256" key="4">
    <source>
        <dbReference type="ARBA" id="ARBA00022741"/>
    </source>
</evidence>
<dbReference type="Proteomes" id="UP000094236">
    <property type="component" value="Unassembled WGS sequence"/>
</dbReference>
<dbReference type="SMART" id="SM00382">
    <property type="entry name" value="AAA"/>
    <property type="match status" value="1"/>
</dbReference>
<feature type="transmembrane region" description="Helical" evidence="8">
    <location>
        <begin position="365"/>
        <end position="387"/>
    </location>
</feature>
<dbReference type="InterPro" id="IPR050835">
    <property type="entry name" value="ABC_transporter_sub-D"/>
</dbReference>
<dbReference type="GO" id="GO:0042760">
    <property type="term" value="P:very long-chain fatty acid catabolic process"/>
    <property type="evidence" value="ECO:0007669"/>
    <property type="project" value="EnsemblFungi"/>
</dbReference>
<organism evidence="10 11">
    <name type="scientific">Pachysolen tannophilus NRRL Y-2460</name>
    <dbReference type="NCBI Taxonomy" id="669874"/>
    <lineage>
        <taxon>Eukaryota</taxon>
        <taxon>Fungi</taxon>
        <taxon>Dikarya</taxon>
        <taxon>Ascomycota</taxon>
        <taxon>Saccharomycotina</taxon>
        <taxon>Pichiomycetes</taxon>
        <taxon>Pachysolenaceae</taxon>
        <taxon>Pachysolen</taxon>
    </lineage>
</organism>
<dbReference type="SUPFAM" id="SSF52540">
    <property type="entry name" value="P-loop containing nucleoside triphosphate hydrolases"/>
    <property type="match status" value="1"/>
</dbReference>
<dbReference type="Pfam" id="PF06472">
    <property type="entry name" value="ABC_membrane_2"/>
    <property type="match status" value="1"/>
</dbReference>
<dbReference type="GO" id="GO:0016887">
    <property type="term" value="F:ATP hydrolysis activity"/>
    <property type="evidence" value="ECO:0007669"/>
    <property type="project" value="InterPro"/>
</dbReference>
<keyword evidence="4" id="KW-0547">Nucleotide-binding</keyword>
<feature type="transmembrane region" description="Helical" evidence="8">
    <location>
        <begin position="31"/>
        <end position="49"/>
    </location>
</feature>
<evidence type="ECO:0000256" key="3">
    <source>
        <dbReference type="ARBA" id="ARBA00022692"/>
    </source>
</evidence>
<evidence type="ECO:0000256" key="2">
    <source>
        <dbReference type="ARBA" id="ARBA00022448"/>
    </source>
</evidence>
<dbReference type="Pfam" id="PF00005">
    <property type="entry name" value="ABC_tran"/>
    <property type="match status" value="1"/>
</dbReference>
<dbReference type="OrthoDB" id="422637at2759"/>
<protein>
    <recommendedName>
        <fullName evidence="9">ABC transporter domain-containing protein</fullName>
    </recommendedName>
</protein>
<dbReference type="GO" id="GO:0042758">
    <property type="term" value="P:long-chain fatty acid catabolic process"/>
    <property type="evidence" value="ECO:0007669"/>
    <property type="project" value="EnsemblFungi"/>
</dbReference>
<evidence type="ECO:0000313" key="11">
    <source>
        <dbReference type="Proteomes" id="UP000094236"/>
    </source>
</evidence>
<keyword evidence="5" id="KW-0067">ATP-binding</keyword>
<dbReference type="PANTHER" id="PTHR11384:SF69">
    <property type="entry name" value="PEROXISOMAL LONG-CHAIN FATTY ACID IMPORT PROTEIN 1"/>
    <property type="match status" value="1"/>
</dbReference>
<keyword evidence="11" id="KW-1185">Reference proteome</keyword>
<comment type="similarity">
    <text evidence="1">Belongs to the ABC transporter superfamily. ABCD family. Peroxisomal fatty acyl CoA transporter (TC 3.A.1.203) subfamily.</text>
</comment>
<dbReference type="PANTHER" id="PTHR11384">
    <property type="entry name" value="ATP-BINDING CASSETTE, SUB-FAMILY D MEMBER"/>
    <property type="match status" value="1"/>
</dbReference>
<feature type="domain" description="ABC transporter" evidence="9">
    <location>
        <begin position="542"/>
        <end position="805"/>
    </location>
</feature>